<evidence type="ECO:0000313" key="2">
    <source>
        <dbReference type="Proteomes" id="UP000663880"/>
    </source>
</evidence>
<evidence type="ECO:0000313" key="1">
    <source>
        <dbReference type="EMBL" id="CAF4818805.1"/>
    </source>
</evidence>
<dbReference type="AlphaFoldDB" id="A0A821Q899"/>
<organism evidence="1 2">
    <name type="scientific">Pieris macdunnoughi</name>
    <dbReference type="NCBI Taxonomy" id="345717"/>
    <lineage>
        <taxon>Eukaryota</taxon>
        <taxon>Metazoa</taxon>
        <taxon>Ecdysozoa</taxon>
        <taxon>Arthropoda</taxon>
        <taxon>Hexapoda</taxon>
        <taxon>Insecta</taxon>
        <taxon>Pterygota</taxon>
        <taxon>Neoptera</taxon>
        <taxon>Endopterygota</taxon>
        <taxon>Lepidoptera</taxon>
        <taxon>Glossata</taxon>
        <taxon>Ditrysia</taxon>
        <taxon>Papilionoidea</taxon>
        <taxon>Pieridae</taxon>
        <taxon>Pierinae</taxon>
        <taxon>Pieris</taxon>
    </lineage>
</organism>
<accession>A0A821Q899</accession>
<proteinExistence type="predicted"/>
<protein>
    <submittedName>
        <fullName evidence="1">Uncharacterized protein</fullName>
    </submittedName>
</protein>
<gene>
    <name evidence="1" type="ORF">PMACD_LOCUS4472</name>
</gene>
<name>A0A821Q899_9NEOP</name>
<reference evidence="1" key="1">
    <citation type="submission" date="2021-02" db="EMBL/GenBank/DDBJ databases">
        <authorList>
            <person name="Steward A R."/>
        </authorList>
    </citation>
    <scope>NUCLEOTIDE SEQUENCE</scope>
</reference>
<sequence>MCDLLNGYFDVYMFINDSERVDTGRHKRITHFGGVVVYSARLPFEWQITVTRSVAVVLPLLAAAREPLLAARFGAPCIGCSEAVARTSSGSPRRAGAHNRVLGQRALISR</sequence>
<dbReference type="Proteomes" id="UP000663880">
    <property type="component" value="Unassembled WGS sequence"/>
</dbReference>
<comment type="caution">
    <text evidence="1">The sequence shown here is derived from an EMBL/GenBank/DDBJ whole genome shotgun (WGS) entry which is preliminary data.</text>
</comment>
<dbReference type="EMBL" id="CAJOBZ010000008">
    <property type="protein sequence ID" value="CAF4818805.1"/>
    <property type="molecule type" value="Genomic_DNA"/>
</dbReference>
<keyword evidence="2" id="KW-1185">Reference proteome</keyword>